<dbReference type="AlphaFoldDB" id="A0A9P6E2R4"/>
<accession>A0A9P6E2R4</accession>
<dbReference type="Proteomes" id="UP000886523">
    <property type="component" value="Unassembled WGS sequence"/>
</dbReference>
<gene>
    <name evidence="1" type="ORF">BS47DRAFT_1335616</name>
</gene>
<organism evidence="1 2">
    <name type="scientific">Hydnum rufescens UP504</name>
    <dbReference type="NCBI Taxonomy" id="1448309"/>
    <lineage>
        <taxon>Eukaryota</taxon>
        <taxon>Fungi</taxon>
        <taxon>Dikarya</taxon>
        <taxon>Basidiomycota</taxon>
        <taxon>Agaricomycotina</taxon>
        <taxon>Agaricomycetes</taxon>
        <taxon>Cantharellales</taxon>
        <taxon>Hydnaceae</taxon>
        <taxon>Hydnum</taxon>
    </lineage>
</organism>
<dbReference type="EMBL" id="MU128910">
    <property type="protein sequence ID" value="KAF9520930.1"/>
    <property type="molecule type" value="Genomic_DNA"/>
</dbReference>
<keyword evidence="2" id="KW-1185">Reference proteome</keyword>
<proteinExistence type="predicted"/>
<dbReference type="OrthoDB" id="3260094at2759"/>
<protein>
    <submittedName>
        <fullName evidence="1">Uncharacterized protein</fullName>
    </submittedName>
</protein>
<name>A0A9P6E2R4_9AGAM</name>
<evidence type="ECO:0000313" key="1">
    <source>
        <dbReference type="EMBL" id="KAF9520930.1"/>
    </source>
</evidence>
<sequence length="64" mass="7424">MWVRDRHGCERVFRTKDEIPTHGTNMARGRGTRGWSAYDKMDDPDGKRLYALGHLRECRSYPGG</sequence>
<comment type="caution">
    <text evidence="1">The sequence shown here is derived from an EMBL/GenBank/DDBJ whole genome shotgun (WGS) entry which is preliminary data.</text>
</comment>
<evidence type="ECO:0000313" key="2">
    <source>
        <dbReference type="Proteomes" id="UP000886523"/>
    </source>
</evidence>
<reference evidence="1" key="1">
    <citation type="journal article" date="2020" name="Nat. Commun.">
        <title>Large-scale genome sequencing of mycorrhizal fungi provides insights into the early evolution of symbiotic traits.</title>
        <authorList>
            <person name="Miyauchi S."/>
            <person name="Kiss E."/>
            <person name="Kuo A."/>
            <person name="Drula E."/>
            <person name="Kohler A."/>
            <person name="Sanchez-Garcia M."/>
            <person name="Morin E."/>
            <person name="Andreopoulos B."/>
            <person name="Barry K.W."/>
            <person name="Bonito G."/>
            <person name="Buee M."/>
            <person name="Carver A."/>
            <person name="Chen C."/>
            <person name="Cichocki N."/>
            <person name="Clum A."/>
            <person name="Culley D."/>
            <person name="Crous P.W."/>
            <person name="Fauchery L."/>
            <person name="Girlanda M."/>
            <person name="Hayes R.D."/>
            <person name="Keri Z."/>
            <person name="LaButti K."/>
            <person name="Lipzen A."/>
            <person name="Lombard V."/>
            <person name="Magnuson J."/>
            <person name="Maillard F."/>
            <person name="Murat C."/>
            <person name="Nolan M."/>
            <person name="Ohm R.A."/>
            <person name="Pangilinan J."/>
            <person name="Pereira M.F."/>
            <person name="Perotto S."/>
            <person name="Peter M."/>
            <person name="Pfister S."/>
            <person name="Riley R."/>
            <person name="Sitrit Y."/>
            <person name="Stielow J.B."/>
            <person name="Szollosi G."/>
            <person name="Zifcakova L."/>
            <person name="Stursova M."/>
            <person name="Spatafora J.W."/>
            <person name="Tedersoo L."/>
            <person name="Vaario L.M."/>
            <person name="Yamada A."/>
            <person name="Yan M."/>
            <person name="Wang P."/>
            <person name="Xu J."/>
            <person name="Bruns T."/>
            <person name="Baldrian P."/>
            <person name="Vilgalys R."/>
            <person name="Dunand C."/>
            <person name="Henrissat B."/>
            <person name="Grigoriev I.V."/>
            <person name="Hibbett D."/>
            <person name="Nagy L.G."/>
            <person name="Martin F.M."/>
        </authorList>
    </citation>
    <scope>NUCLEOTIDE SEQUENCE</scope>
    <source>
        <strain evidence="1">UP504</strain>
    </source>
</reference>